<protein>
    <submittedName>
        <fullName evidence="2">F-box domain-containing protein</fullName>
    </submittedName>
</protein>
<reference evidence="2" key="1">
    <citation type="submission" date="2022-11" db="UniProtKB">
        <authorList>
            <consortium name="WormBaseParasite"/>
        </authorList>
    </citation>
    <scope>IDENTIFICATION</scope>
</reference>
<dbReference type="SUPFAM" id="SSF52047">
    <property type="entry name" value="RNI-like"/>
    <property type="match status" value="1"/>
</dbReference>
<dbReference type="Gene3D" id="3.80.10.10">
    <property type="entry name" value="Ribonuclease Inhibitor"/>
    <property type="match status" value="1"/>
</dbReference>
<evidence type="ECO:0000313" key="1">
    <source>
        <dbReference type="Proteomes" id="UP000887566"/>
    </source>
</evidence>
<dbReference type="WBParaSite" id="PSAMB.scaffold2626size22145.g18527.t1">
    <property type="protein sequence ID" value="PSAMB.scaffold2626size22145.g18527.t1"/>
    <property type="gene ID" value="PSAMB.scaffold2626size22145.g18527"/>
</dbReference>
<keyword evidence="1" id="KW-1185">Reference proteome</keyword>
<evidence type="ECO:0000313" key="2">
    <source>
        <dbReference type="WBParaSite" id="PSAMB.scaffold2626size22145.g18527.t1"/>
    </source>
</evidence>
<dbReference type="InterPro" id="IPR032675">
    <property type="entry name" value="LRR_dom_sf"/>
</dbReference>
<name>A0A914VW46_9BILA</name>
<organism evidence="1 2">
    <name type="scientific">Plectus sambesii</name>
    <dbReference type="NCBI Taxonomy" id="2011161"/>
    <lineage>
        <taxon>Eukaryota</taxon>
        <taxon>Metazoa</taxon>
        <taxon>Ecdysozoa</taxon>
        <taxon>Nematoda</taxon>
        <taxon>Chromadorea</taxon>
        <taxon>Plectida</taxon>
        <taxon>Plectina</taxon>
        <taxon>Plectoidea</taxon>
        <taxon>Plectidae</taxon>
        <taxon>Plectus</taxon>
    </lineage>
</organism>
<sequence>MAESWSGLDALPPVVLGRICQLLPMKSRLSLERASKYPAMVSKSRGWLKTNGITVVFDLTGTATVNGEVHVPLRRCVEAVSSILLRCPKVNAFSMLVHQGLDYQNDRAKIIEIMVQLLSLLMSHADRVPLKRFSVPRADEQFHEKVSAFLRLFSGTLQELYLDTNFGVESTWDALECCGQLRIFEMSRTGSIMGSVVANSLLRKPLSRLTLRCPDMAIADVETILRSLPQPLEHLSMNLWDDFGSLLDRFPAGFAQLQSLQLELAVSTDDAERSLSFVTKIPSVCPKLTELRVEDPLLPWQVVDTLTSYLNLHKDKGGELLLVSDLISDGQGGDSLSDDRRLTKRLEEKGWLTVPCQEMLRVSLGLPILSHGDIPCLAKESPNIVSANDKLDRIFCVQLNAARVKLAFFPGVYKMQYPPGPSHVVKVVVKR</sequence>
<proteinExistence type="predicted"/>
<accession>A0A914VW46</accession>
<dbReference type="AlphaFoldDB" id="A0A914VW46"/>
<dbReference type="Proteomes" id="UP000887566">
    <property type="component" value="Unplaced"/>
</dbReference>